<protein>
    <submittedName>
        <fullName evidence="2">Uncharacterized protein</fullName>
    </submittedName>
</protein>
<feature type="region of interest" description="Disordered" evidence="1">
    <location>
        <begin position="48"/>
        <end position="76"/>
    </location>
</feature>
<comment type="caution">
    <text evidence="2">The sequence shown here is derived from an EMBL/GenBank/DDBJ whole genome shotgun (WGS) entry which is preliminary data.</text>
</comment>
<gene>
    <name evidence="2" type="ORF">EYF80_041303</name>
</gene>
<feature type="compositionally biased region" description="Polar residues" evidence="1">
    <location>
        <begin position="54"/>
        <end position="63"/>
    </location>
</feature>
<dbReference type="AlphaFoldDB" id="A0A4Z2G610"/>
<proteinExistence type="predicted"/>
<organism evidence="2 3">
    <name type="scientific">Liparis tanakae</name>
    <name type="common">Tanaka's snailfish</name>
    <dbReference type="NCBI Taxonomy" id="230148"/>
    <lineage>
        <taxon>Eukaryota</taxon>
        <taxon>Metazoa</taxon>
        <taxon>Chordata</taxon>
        <taxon>Craniata</taxon>
        <taxon>Vertebrata</taxon>
        <taxon>Euteleostomi</taxon>
        <taxon>Actinopterygii</taxon>
        <taxon>Neopterygii</taxon>
        <taxon>Teleostei</taxon>
        <taxon>Neoteleostei</taxon>
        <taxon>Acanthomorphata</taxon>
        <taxon>Eupercaria</taxon>
        <taxon>Perciformes</taxon>
        <taxon>Cottioidei</taxon>
        <taxon>Cottales</taxon>
        <taxon>Liparidae</taxon>
        <taxon>Liparis</taxon>
    </lineage>
</organism>
<evidence type="ECO:0000313" key="2">
    <source>
        <dbReference type="EMBL" id="TNN48515.1"/>
    </source>
</evidence>
<dbReference type="EMBL" id="SRLO01000694">
    <property type="protein sequence ID" value="TNN48515.1"/>
    <property type="molecule type" value="Genomic_DNA"/>
</dbReference>
<evidence type="ECO:0000256" key="1">
    <source>
        <dbReference type="SAM" id="MobiDB-lite"/>
    </source>
</evidence>
<sequence length="89" mass="9445">MLVKARSHHNPPACAELSVLTHYPESGSARNKLLAARGETFQLASLARTDSDDLQPQVSQEGVPTSPVAGYDGNNPDVCLNPFKTGEGL</sequence>
<keyword evidence="3" id="KW-1185">Reference proteome</keyword>
<accession>A0A4Z2G610</accession>
<name>A0A4Z2G610_9TELE</name>
<reference evidence="2 3" key="1">
    <citation type="submission" date="2019-03" db="EMBL/GenBank/DDBJ databases">
        <title>First draft genome of Liparis tanakae, snailfish: a comprehensive survey of snailfish specific genes.</title>
        <authorList>
            <person name="Kim W."/>
            <person name="Song I."/>
            <person name="Jeong J.-H."/>
            <person name="Kim D."/>
            <person name="Kim S."/>
            <person name="Ryu S."/>
            <person name="Song J.Y."/>
            <person name="Lee S.K."/>
        </authorList>
    </citation>
    <scope>NUCLEOTIDE SEQUENCE [LARGE SCALE GENOMIC DNA]</scope>
    <source>
        <tissue evidence="2">Muscle</tissue>
    </source>
</reference>
<dbReference type="Proteomes" id="UP000314294">
    <property type="component" value="Unassembled WGS sequence"/>
</dbReference>
<evidence type="ECO:0000313" key="3">
    <source>
        <dbReference type="Proteomes" id="UP000314294"/>
    </source>
</evidence>